<evidence type="ECO:0000313" key="2">
    <source>
        <dbReference type="Proteomes" id="UP000198926"/>
    </source>
</evidence>
<dbReference type="Proteomes" id="UP000198926">
    <property type="component" value="Unassembled WGS sequence"/>
</dbReference>
<dbReference type="InterPro" id="IPR019587">
    <property type="entry name" value="Polyketide_cyclase/dehydratase"/>
</dbReference>
<dbReference type="AlphaFoldDB" id="A0A1I6LBS3"/>
<gene>
    <name evidence="1" type="ORF">SAMN05444714_0372</name>
</gene>
<keyword evidence="2" id="KW-1185">Reference proteome</keyword>
<dbReference type="RefSeq" id="WP_090203267.1">
    <property type="nucleotide sequence ID" value="NZ_FOZM01000001.1"/>
</dbReference>
<sequence length="156" mass="17860">MKFTTREDIEAPINAVFERVSDFATYEKRAMRQGADVTRRSGDPVNVGTIWDVKFDFRGRPRALEAEIIRLDDPTNLMIESRSEGLDAVTEIDLVALSQTRTRVMVSIDVKAKTLTARLLLQSLKLAKAKLTKRFKGRVRTMAEDIEDEYRRSVPR</sequence>
<dbReference type="OrthoDB" id="7860307at2"/>
<dbReference type="EMBL" id="FOZM01000001">
    <property type="protein sequence ID" value="SFS00923.1"/>
    <property type="molecule type" value="Genomic_DNA"/>
</dbReference>
<reference evidence="1 2" key="1">
    <citation type="submission" date="2016-10" db="EMBL/GenBank/DDBJ databases">
        <authorList>
            <person name="de Groot N.N."/>
        </authorList>
    </citation>
    <scope>NUCLEOTIDE SEQUENCE [LARGE SCALE GENOMIC DNA]</scope>
    <source>
        <strain evidence="1 2">DSM 29433</strain>
    </source>
</reference>
<evidence type="ECO:0000313" key="1">
    <source>
        <dbReference type="EMBL" id="SFS00923.1"/>
    </source>
</evidence>
<dbReference type="Gene3D" id="3.30.530.20">
    <property type="match status" value="1"/>
</dbReference>
<protein>
    <submittedName>
        <fullName evidence="1">Polyketide cyclase / dehydrase and lipid transport</fullName>
    </submittedName>
</protein>
<dbReference type="STRING" id="1123755.SAMN05444714_0372"/>
<proteinExistence type="predicted"/>
<accession>A0A1I6LBS3</accession>
<dbReference type="Pfam" id="PF10604">
    <property type="entry name" value="Polyketide_cyc2"/>
    <property type="match status" value="1"/>
</dbReference>
<dbReference type="InterPro" id="IPR023393">
    <property type="entry name" value="START-like_dom_sf"/>
</dbReference>
<dbReference type="SUPFAM" id="SSF55961">
    <property type="entry name" value="Bet v1-like"/>
    <property type="match status" value="1"/>
</dbReference>
<organism evidence="1 2">
    <name type="scientific">Yoonia litorea</name>
    <dbReference type="NCBI Taxonomy" id="1123755"/>
    <lineage>
        <taxon>Bacteria</taxon>
        <taxon>Pseudomonadati</taxon>
        <taxon>Pseudomonadota</taxon>
        <taxon>Alphaproteobacteria</taxon>
        <taxon>Rhodobacterales</taxon>
        <taxon>Paracoccaceae</taxon>
        <taxon>Yoonia</taxon>
    </lineage>
</organism>
<name>A0A1I6LBS3_9RHOB</name>